<sequence>MNADIGSGLQLKSQDELIRKNGGFKPRIIKTQLNNKVSEKSVDEQYYDTRENLTDPLTNDQNKSFE</sequence>
<dbReference type="AlphaFoldDB" id="A0A015IBJ2"/>
<accession>A0A015IBJ2</accession>
<gene>
    <name evidence="2" type="ORF">RirG_264040</name>
</gene>
<evidence type="ECO:0000313" key="3">
    <source>
        <dbReference type="Proteomes" id="UP000022910"/>
    </source>
</evidence>
<reference evidence="2 3" key="1">
    <citation type="submission" date="2014-02" db="EMBL/GenBank/DDBJ databases">
        <title>Single nucleus genome sequencing reveals high similarity among nuclei of an endomycorrhizal fungus.</title>
        <authorList>
            <person name="Lin K."/>
            <person name="Geurts R."/>
            <person name="Zhang Z."/>
            <person name="Limpens E."/>
            <person name="Saunders D.G."/>
            <person name="Mu D."/>
            <person name="Pang E."/>
            <person name="Cao H."/>
            <person name="Cha H."/>
            <person name="Lin T."/>
            <person name="Zhou Q."/>
            <person name="Shang Y."/>
            <person name="Li Y."/>
            <person name="Ivanov S."/>
            <person name="Sharma T."/>
            <person name="Velzen R.V."/>
            <person name="Ruijter N.D."/>
            <person name="Aanen D.K."/>
            <person name="Win J."/>
            <person name="Kamoun S."/>
            <person name="Bisseling T."/>
            <person name="Huang S."/>
        </authorList>
    </citation>
    <scope>NUCLEOTIDE SEQUENCE [LARGE SCALE GENOMIC DNA]</scope>
    <source>
        <strain evidence="3">DAOM197198w</strain>
    </source>
</reference>
<organism evidence="2 3">
    <name type="scientific">Rhizophagus irregularis (strain DAOM 197198w)</name>
    <name type="common">Glomus intraradices</name>
    <dbReference type="NCBI Taxonomy" id="1432141"/>
    <lineage>
        <taxon>Eukaryota</taxon>
        <taxon>Fungi</taxon>
        <taxon>Fungi incertae sedis</taxon>
        <taxon>Mucoromycota</taxon>
        <taxon>Glomeromycotina</taxon>
        <taxon>Glomeromycetes</taxon>
        <taxon>Glomerales</taxon>
        <taxon>Glomeraceae</taxon>
        <taxon>Rhizophagus</taxon>
    </lineage>
</organism>
<comment type="caution">
    <text evidence="2">The sequence shown here is derived from an EMBL/GenBank/DDBJ whole genome shotgun (WGS) entry which is preliminary data.</text>
</comment>
<evidence type="ECO:0000313" key="2">
    <source>
        <dbReference type="EMBL" id="EXX51190.1"/>
    </source>
</evidence>
<feature type="compositionally biased region" description="Polar residues" evidence="1">
    <location>
        <begin position="55"/>
        <end position="66"/>
    </location>
</feature>
<protein>
    <submittedName>
        <fullName evidence="2">Uncharacterized protein</fullName>
    </submittedName>
</protein>
<dbReference type="HOGENOM" id="CLU_2832554_0_0_1"/>
<feature type="region of interest" description="Disordered" evidence="1">
    <location>
        <begin position="39"/>
        <end position="66"/>
    </location>
</feature>
<dbReference type="OrthoDB" id="10369734at2759"/>
<feature type="compositionally biased region" description="Basic and acidic residues" evidence="1">
    <location>
        <begin position="39"/>
        <end position="53"/>
    </location>
</feature>
<dbReference type="EMBL" id="JEMT01029706">
    <property type="protein sequence ID" value="EXX51190.1"/>
    <property type="molecule type" value="Genomic_DNA"/>
</dbReference>
<evidence type="ECO:0000256" key="1">
    <source>
        <dbReference type="SAM" id="MobiDB-lite"/>
    </source>
</evidence>
<name>A0A015IBJ2_RHIIW</name>
<keyword evidence="3" id="KW-1185">Reference proteome</keyword>
<proteinExistence type="predicted"/>
<dbReference type="Proteomes" id="UP000022910">
    <property type="component" value="Unassembled WGS sequence"/>
</dbReference>